<gene>
    <name evidence="1" type="ORF">L6164_012387</name>
</gene>
<accession>A0ACB9P9T7</accession>
<organism evidence="1 2">
    <name type="scientific">Bauhinia variegata</name>
    <name type="common">Purple orchid tree</name>
    <name type="synonym">Phanera variegata</name>
    <dbReference type="NCBI Taxonomy" id="167791"/>
    <lineage>
        <taxon>Eukaryota</taxon>
        <taxon>Viridiplantae</taxon>
        <taxon>Streptophyta</taxon>
        <taxon>Embryophyta</taxon>
        <taxon>Tracheophyta</taxon>
        <taxon>Spermatophyta</taxon>
        <taxon>Magnoliopsida</taxon>
        <taxon>eudicotyledons</taxon>
        <taxon>Gunneridae</taxon>
        <taxon>Pentapetalae</taxon>
        <taxon>rosids</taxon>
        <taxon>fabids</taxon>
        <taxon>Fabales</taxon>
        <taxon>Fabaceae</taxon>
        <taxon>Cercidoideae</taxon>
        <taxon>Cercideae</taxon>
        <taxon>Bauhiniinae</taxon>
        <taxon>Bauhinia</taxon>
    </lineage>
</organism>
<comment type="caution">
    <text evidence="1">The sequence shown here is derived from an EMBL/GenBank/DDBJ whole genome shotgun (WGS) entry which is preliminary data.</text>
</comment>
<dbReference type="Proteomes" id="UP000828941">
    <property type="component" value="Chromosome 5"/>
</dbReference>
<name>A0ACB9P9T7_BAUVA</name>
<evidence type="ECO:0000313" key="1">
    <source>
        <dbReference type="EMBL" id="KAI4345247.1"/>
    </source>
</evidence>
<proteinExistence type="predicted"/>
<dbReference type="EMBL" id="CM039430">
    <property type="protein sequence ID" value="KAI4345247.1"/>
    <property type="molecule type" value="Genomic_DNA"/>
</dbReference>
<keyword evidence="2" id="KW-1185">Reference proteome</keyword>
<reference evidence="1 2" key="1">
    <citation type="journal article" date="2022" name="DNA Res.">
        <title>Chromosomal-level genome assembly of the orchid tree Bauhinia variegata (Leguminosae; Cercidoideae) supports the allotetraploid origin hypothesis of Bauhinia.</title>
        <authorList>
            <person name="Zhong Y."/>
            <person name="Chen Y."/>
            <person name="Zheng D."/>
            <person name="Pang J."/>
            <person name="Liu Y."/>
            <person name="Luo S."/>
            <person name="Meng S."/>
            <person name="Qian L."/>
            <person name="Wei D."/>
            <person name="Dai S."/>
            <person name="Zhou R."/>
        </authorList>
    </citation>
    <scope>NUCLEOTIDE SEQUENCE [LARGE SCALE GENOMIC DNA]</scope>
    <source>
        <strain evidence="1">BV-YZ2020</strain>
    </source>
</reference>
<sequence>MAVDSSGEGQPHIREYQDGNGTLPVSCSCNKLLKPSPEQVIQQFPLETQPIIFEDASLPAGLYQSLHDSHGEDVYSISVLPEEDGNTNCASSLAFLSILEVPNLSKSQMYLDAHLNCENCIDFQMKSEDNYSPCIIDIPSEKDNSICPKSCEEGIENLKAGNLLTSVLWRQASLKVGGRIMQILMSLSSLRDKSVTEKVHDMPSNRWRRYKRSASFDSRKIALLFSILSSFGTLVLIYLTLRITQRG</sequence>
<protein>
    <submittedName>
        <fullName evidence="1">Uncharacterized protein</fullName>
    </submittedName>
</protein>
<evidence type="ECO:0000313" key="2">
    <source>
        <dbReference type="Proteomes" id="UP000828941"/>
    </source>
</evidence>